<dbReference type="Proteomes" id="UP000079169">
    <property type="component" value="Unplaced"/>
</dbReference>
<comment type="similarity">
    <text evidence="3">Belongs to the glycosyltransferase 39 family.</text>
</comment>
<evidence type="ECO:0000256" key="1">
    <source>
        <dbReference type="ARBA" id="ARBA00004477"/>
    </source>
</evidence>
<evidence type="ECO:0000256" key="5">
    <source>
        <dbReference type="ARBA" id="ARBA00022676"/>
    </source>
</evidence>
<feature type="transmembrane region" description="Helical" evidence="19">
    <location>
        <begin position="314"/>
        <end position="341"/>
    </location>
</feature>
<dbReference type="GO" id="GO:0005789">
    <property type="term" value="C:endoplasmic reticulum membrane"/>
    <property type="evidence" value="ECO:0007669"/>
    <property type="project" value="UniProtKB-SubCell"/>
</dbReference>
<dbReference type="STRING" id="121845.A0A3Q0IMI7"/>
<comment type="pathway">
    <text evidence="2">Protein modification; protein glycosylation.</text>
</comment>
<evidence type="ECO:0000256" key="10">
    <source>
        <dbReference type="ARBA" id="ARBA00022989"/>
    </source>
</evidence>
<dbReference type="CTD" id="39297"/>
<accession>A0A3Q0IMI7</accession>
<name>A0A3Q0IMI7_DIACI</name>
<dbReference type="InterPro" id="IPR016093">
    <property type="entry name" value="MIR_motif"/>
</dbReference>
<evidence type="ECO:0000256" key="18">
    <source>
        <dbReference type="SAM" id="MobiDB-lite"/>
    </source>
</evidence>
<gene>
    <name evidence="22" type="primary">LOC103506750</name>
</gene>
<evidence type="ECO:0000313" key="21">
    <source>
        <dbReference type="Proteomes" id="UP000079169"/>
    </source>
</evidence>
<evidence type="ECO:0000256" key="19">
    <source>
        <dbReference type="SAM" id="Phobius"/>
    </source>
</evidence>
<dbReference type="PaxDb" id="121845-A0A3Q0IMI7"/>
<dbReference type="GeneID" id="103506750"/>
<comment type="catalytic activity">
    <reaction evidence="13">
        <text>a di-trans,poly-cis-dolichyl beta-D-mannosyl phosphate + L-seryl-[protein] = 3-O-(alpha-D-mannosyl)-L-seryl-[protein] + a di-trans,poly-cis-dolichyl phosphate + H(+)</text>
        <dbReference type="Rhea" id="RHEA:17377"/>
        <dbReference type="Rhea" id="RHEA-COMP:9863"/>
        <dbReference type="Rhea" id="RHEA-COMP:13546"/>
        <dbReference type="Rhea" id="RHEA-COMP:19498"/>
        <dbReference type="Rhea" id="RHEA-COMP:19501"/>
        <dbReference type="ChEBI" id="CHEBI:15378"/>
        <dbReference type="ChEBI" id="CHEBI:29999"/>
        <dbReference type="ChEBI" id="CHEBI:57683"/>
        <dbReference type="ChEBI" id="CHEBI:58211"/>
        <dbReference type="ChEBI" id="CHEBI:137321"/>
        <dbReference type="EC" id="2.4.1.109"/>
    </reaction>
</comment>
<dbReference type="KEGG" id="dci:103506750"/>
<dbReference type="Gene3D" id="2.80.10.50">
    <property type="match status" value="1"/>
</dbReference>
<comment type="subunit">
    <text evidence="15">Interacts with tw/POMT2.</text>
</comment>
<dbReference type="PANTHER" id="PTHR10050:SF51">
    <property type="entry name" value="PROTEIN O-MANNOSYL-TRANSFERASE 1"/>
    <property type="match status" value="1"/>
</dbReference>
<dbReference type="PANTHER" id="PTHR10050">
    <property type="entry name" value="DOLICHYL-PHOSPHATE-MANNOSE--PROTEIN MANNOSYLTRANSFERASE"/>
    <property type="match status" value="1"/>
</dbReference>
<evidence type="ECO:0000256" key="12">
    <source>
        <dbReference type="ARBA" id="ARBA00045085"/>
    </source>
</evidence>
<evidence type="ECO:0000256" key="17">
    <source>
        <dbReference type="ARBA" id="ARBA00079036"/>
    </source>
</evidence>
<evidence type="ECO:0000256" key="9">
    <source>
        <dbReference type="ARBA" id="ARBA00022824"/>
    </source>
</evidence>
<evidence type="ECO:0000256" key="2">
    <source>
        <dbReference type="ARBA" id="ARBA00004922"/>
    </source>
</evidence>
<dbReference type="FunFam" id="2.80.10.50:FF:000012">
    <property type="entry name" value="Protein O-mannosyl-transferase 1"/>
    <property type="match status" value="1"/>
</dbReference>
<evidence type="ECO:0000256" key="7">
    <source>
        <dbReference type="ARBA" id="ARBA00022692"/>
    </source>
</evidence>
<feature type="compositionally biased region" description="Low complexity" evidence="18">
    <location>
        <begin position="1"/>
        <end position="13"/>
    </location>
</feature>
<dbReference type="PROSITE" id="PS50919">
    <property type="entry name" value="MIR"/>
    <property type="match status" value="3"/>
</dbReference>
<dbReference type="AlphaFoldDB" id="A0A3Q0IMI7"/>
<keyword evidence="10 19" id="KW-1133">Transmembrane helix</keyword>
<keyword evidence="9" id="KW-0256">Endoplasmic reticulum</keyword>
<evidence type="ECO:0000256" key="8">
    <source>
        <dbReference type="ARBA" id="ARBA00022737"/>
    </source>
</evidence>
<protein>
    <recommendedName>
        <fullName evidence="16">Protein O-mannosyltransferase 1</fullName>
        <ecNumber evidence="4">2.4.1.109</ecNumber>
    </recommendedName>
    <alternativeName>
        <fullName evidence="17">Protein rotated abdomen</fullName>
    </alternativeName>
</protein>
<evidence type="ECO:0000256" key="11">
    <source>
        <dbReference type="ARBA" id="ARBA00023136"/>
    </source>
</evidence>
<feature type="transmembrane region" description="Helical" evidence="19">
    <location>
        <begin position="269"/>
        <end position="294"/>
    </location>
</feature>
<comment type="catalytic activity">
    <reaction evidence="12">
        <text>a di-trans,poly-cis-dolichyl beta-D-mannosyl phosphate + L-threonyl-[protein] = 3-O-(alpha-D-mannosyl)-L-threonyl-[protein] + a di-trans,poly-cis-dolichyl phosphate + H(+)</text>
        <dbReference type="Rhea" id="RHEA:53396"/>
        <dbReference type="Rhea" id="RHEA-COMP:11060"/>
        <dbReference type="Rhea" id="RHEA-COMP:13547"/>
        <dbReference type="Rhea" id="RHEA-COMP:19498"/>
        <dbReference type="Rhea" id="RHEA-COMP:19501"/>
        <dbReference type="ChEBI" id="CHEBI:15378"/>
        <dbReference type="ChEBI" id="CHEBI:30013"/>
        <dbReference type="ChEBI" id="CHEBI:57683"/>
        <dbReference type="ChEBI" id="CHEBI:58211"/>
        <dbReference type="ChEBI" id="CHEBI:137323"/>
        <dbReference type="EC" id="2.4.1.109"/>
    </reaction>
</comment>
<dbReference type="GO" id="GO:0004169">
    <property type="term" value="F:dolichyl-phosphate-mannose-protein mannosyltransferase activity"/>
    <property type="evidence" value="ECO:0007669"/>
    <property type="project" value="UniProtKB-EC"/>
</dbReference>
<dbReference type="RefSeq" id="XP_026677526.1">
    <property type="nucleotide sequence ID" value="XM_026821725.1"/>
</dbReference>
<dbReference type="SMART" id="SM00472">
    <property type="entry name" value="MIR"/>
    <property type="match status" value="3"/>
</dbReference>
<sequence>MESNKNKTTTRTTTRNRKSKLTLSEPSTSSRQNGDVQNFVEDEEDNVRPLLSAGSGDKGNGNTASINQQYPSHLEDLFTDDEDDSQKILFKKIRISFEFDIVIAILFLAALVTRFYKLDQPRHVVFDEIHFGKHINMYIKNTFYYDAHPPLGNQLVSAASYLAGYKGNFKFDHIGNSYSSVVPIIAMRFIPALCGSLLVPLTYSLMVELKYKKKTAAIAAFLVLTDNALLTQSRFILMEPMLLCFSLFGLLCIIKFCKHSTSLSSIGWWLWLTLGSVSLTLALCIKYAGLYSWYLASYIVWSDYWRRTLGNRRISNSLALGHAIARALVCSVVPIAVYLAVFHVHFSVLYKAGPHDTVMTSAFQASLEGGLASITKGQPLEIVHGSQVTLRYTGGKPCWLHSHQHMYPIKYSDKRGSSHQQQVTCYTFKDVNNWWIVKHPDRNSITVDSPPTPVRHGDIIQLVHGMSLRALNSHDVGAPMSPQHQEVSCYVDYNISMPAQNLGRVWHTIRSIVRLVHVNSSWALKFSGKHLPDWGFHQYEVVTAKEINHESVQWNVEEHRYTKQEYEDDKDRERDLVNAEMIPIKHSPLILVQILGATIQDAFPRD</sequence>
<evidence type="ECO:0000256" key="15">
    <source>
        <dbReference type="ARBA" id="ARBA00061810"/>
    </source>
</evidence>
<comment type="subcellular location">
    <subcellularLocation>
        <location evidence="1">Endoplasmic reticulum membrane</location>
        <topology evidence="1">Multi-pass membrane protein</topology>
    </subcellularLocation>
</comment>
<keyword evidence="7 19" id="KW-0812">Transmembrane</keyword>
<evidence type="ECO:0000256" key="16">
    <source>
        <dbReference type="ARBA" id="ARBA00073145"/>
    </source>
</evidence>
<dbReference type="EC" id="2.4.1.109" evidence="4"/>
<keyword evidence="8" id="KW-0677">Repeat</keyword>
<dbReference type="Pfam" id="PF02366">
    <property type="entry name" value="PMT"/>
    <property type="match status" value="1"/>
</dbReference>
<feature type="domain" description="MIR" evidence="20">
    <location>
        <begin position="503"/>
        <end position="559"/>
    </location>
</feature>
<dbReference type="InterPro" id="IPR003342">
    <property type="entry name" value="ArnT-like_N"/>
</dbReference>
<dbReference type="UniPathway" id="UPA00378"/>
<feature type="compositionally biased region" description="Polar residues" evidence="18">
    <location>
        <begin position="21"/>
        <end position="36"/>
    </location>
</feature>
<feature type="domain" description="MIR" evidence="20">
    <location>
        <begin position="379"/>
        <end position="440"/>
    </location>
</feature>
<dbReference type="InterPro" id="IPR027005">
    <property type="entry name" value="PMT-like"/>
</dbReference>
<evidence type="ECO:0000256" key="6">
    <source>
        <dbReference type="ARBA" id="ARBA00022679"/>
    </source>
</evidence>
<evidence type="ECO:0000259" key="20">
    <source>
        <dbReference type="PROSITE" id="PS50919"/>
    </source>
</evidence>
<dbReference type="InterPro" id="IPR036300">
    <property type="entry name" value="MIR_dom_sf"/>
</dbReference>
<feature type="transmembrane region" description="Helical" evidence="19">
    <location>
        <begin position="237"/>
        <end position="257"/>
    </location>
</feature>
<evidence type="ECO:0000256" key="14">
    <source>
        <dbReference type="ARBA" id="ARBA00059310"/>
    </source>
</evidence>
<organism evidence="21 22">
    <name type="scientific">Diaphorina citri</name>
    <name type="common">Asian citrus psyllid</name>
    <dbReference type="NCBI Taxonomy" id="121845"/>
    <lineage>
        <taxon>Eukaryota</taxon>
        <taxon>Metazoa</taxon>
        <taxon>Ecdysozoa</taxon>
        <taxon>Arthropoda</taxon>
        <taxon>Hexapoda</taxon>
        <taxon>Insecta</taxon>
        <taxon>Pterygota</taxon>
        <taxon>Neoptera</taxon>
        <taxon>Paraneoptera</taxon>
        <taxon>Hemiptera</taxon>
        <taxon>Sternorrhyncha</taxon>
        <taxon>Psylloidea</taxon>
        <taxon>Psyllidae</taxon>
        <taxon>Diaphorininae</taxon>
        <taxon>Diaphorina</taxon>
    </lineage>
</organism>
<keyword evidence="21" id="KW-1185">Reference proteome</keyword>
<feature type="region of interest" description="Disordered" evidence="18">
    <location>
        <begin position="1"/>
        <end position="41"/>
    </location>
</feature>
<dbReference type="CDD" id="cd23281">
    <property type="entry name" value="beta-trefoil_MIR_POMT1"/>
    <property type="match status" value="1"/>
</dbReference>
<evidence type="ECO:0000256" key="3">
    <source>
        <dbReference type="ARBA" id="ARBA00007222"/>
    </source>
</evidence>
<feature type="transmembrane region" description="Helical" evidence="19">
    <location>
        <begin position="181"/>
        <end position="203"/>
    </location>
</feature>
<feature type="transmembrane region" description="Helical" evidence="19">
    <location>
        <begin position="97"/>
        <end position="116"/>
    </location>
</feature>
<reference evidence="22" key="1">
    <citation type="submission" date="2025-08" db="UniProtKB">
        <authorList>
            <consortium name="RefSeq"/>
        </authorList>
    </citation>
    <scope>IDENTIFICATION</scope>
</reference>
<keyword evidence="6" id="KW-0808">Transferase</keyword>
<keyword evidence="5" id="KW-0328">Glycosyltransferase</keyword>
<evidence type="ECO:0000256" key="4">
    <source>
        <dbReference type="ARBA" id="ARBA00012839"/>
    </source>
</evidence>
<keyword evidence="11 19" id="KW-0472">Membrane</keyword>
<evidence type="ECO:0000256" key="13">
    <source>
        <dbReference type="ARBA" id="ARBA00045102"/>
    </source>
</evidence>
<dbReference type="SUPFAM" id="SSF82109">
    <property type="entry name" value="MIR domain"/>
    <property type="match status" value="1"/>
</dbReference>
<evidence type="ECO:0000313" key="22">
    <source>
        <dbReference type="RefSeq" id="XP_026677526.1"/>
    </source>
</evidence>
<comment type="function">
    <text evidence="14">Rt/POMT1 and tw/POMT2 function as a protein O-mannosyltransferase in association with each other to generate and maintain normal muscle development.</text>
</comment>
<feature type="domain" description="MIR" evidence="20">
    <location>
        <begin position="451"/>
        <end position="511"/>
    </location>
</feature>
<proteinExistence type="inferred from homology"/>
<dbReference type="Pfam" id="PF02815">
    <property type="entry name" value="MIR"/>
    <property type="match status" value="1"/>
</dbReference>